<gene>
    <name evidence="4" type="ORF">ACFFK8_04285</name>
</gene>
<feature type="region of interest" description="Disordered" evidence="1">
    <location>
        <begin position="266"/>
        <end position="306"/>
    </location>
</feature>
<dbReference type="EMBL" id="JBHLZF010000001">
    <property type="protein sequence ID" value="MFB9897052.1"/>
    <property type="molecule type" value="Genomic_DNA"/>
</dbReference>
<feature type="chain" id="PRO_5046987832" evidence="2">
    <location>
        <begin position="22"/>
        <end position="306"/>
    </location>
</feature>
<evidence type="ECO:0000313" key="5">
    <source>
        <dbReference type="Proteomes" id="UP001589688"/>
    </source>
</evidence>
<feature type="compositionally biased region" description="Low complexity" evidence="1">
    <location>
        <begin position="266"/>
        <end position="278"/>
    </location>
</feature>
<accession>A0ABV5ZI52</accession>
<evidence type="ECO:0000259" key="3">
    <source>
        <dbReference type="Pfam" id="PF14129"/>
    </source>
</evidence>
<evidence type="ECO:0000256" key="1">
    <source>
        <dbReference type="SAM" id="MobiDB-lite"/>
    </source>
</evidence>
<dbReference type="InterPro" id="IPR025381">
    <property type="entry name" value="DUF4296"/>
</dbReference>
<protein>
    <submittedName>
        <fullName evidence="4">DUF4296 domain-containing protein</fullName>
    </submittedName>
</protein>
<feature type="signal peptide" evidence="2">
    <location>
        <begin position="1"/>
        <end position="21"/>
    </location>
</feature>
<organism evidence="4 5">
    <name type="scientific">Hallella seregens ATCC 51272</name>
    <dbReference type="NCBI Taxonomy" id="1336250"/>
    <lineage>
        <taxon>Bacteria</taxon>
        <taxon>Pseudomonadati</taxon>
        <taxon>Bacteroidota</taxon>
        <taxon>Bacteroidia</taxon>
        <taxon>Bacteroidales</taxon>
        <taxon>Prevotellaceae</taxon>
        <taxon>Hallella</taxon>
    </lineage>
</organism>
<dbReference type="RefSeq" id="WP_027953162.1">
    <property type="nucleotide sequence ID" value="NZ_JBHLZF010000001.1"/>
</dbReference>
<keyword evidence="5" id="KW-1185">Reference proteome</keyword>
<keyword evidence="2" id="KW-0732">Signal</keyword>
<name>A0ABV5ZI52_9BACT</name>
<dbReference type="Proteomes" id="UP001589688">
    <property type="component" value="Unassembled WGS sequence"/>
</dbReference>
<dbReference type="Pfam" id="PF14129">
    <property type="entry name" value="DUF4296"/>
    <property type="match status" value="1"/>
</dbReference>
<evidence type="ECO:0000313" key="4">
    <source>
        <dbReference type="EMBL" id="MFB9897052.1"/>
    </source>
</evidence>
<dbReference type="PROSITE" id="PS51257">
    <property type="entry name" value="PROKAR_LIPOPROTEIN"/>
    <property type="match status" value="1"/>
</dbReference>
<reference evidence="4 5" key="1">
    <citation type="submission" date="2024-09" db="EMBL/GenBank/DDBJ databases">
        <authorList>
            <person name="Sun Q."/>
            <person name="Mori K."/>
        </authorList>
    </citation>
    <scope>NUCLEOTIDE SEQUENCE [LARGE SCALE GENOMIC DNA]</scope>
    <source>
        <strain evidence="4 5">ATCC 51272</strain>
    </source>
</reference>
<comment type="caution">
    <text evidence="4">The sequence shown here is derived from an EMBL/GenBank/DDBJ whole genome shotgun (WGS) entry which is preliminary data.</text>
</comment>
<sequence length="306" mass="33050">MKTLLVAAVAAWVCVLALALAGCKPGVPSTFIQEDDMEDLLYDYHLADAMARDAKGDYNENIMAYRAAVLRKYGVSQAEFDTSMVYYMRHTDRLHAIYEHVAQRMQDDARELGSSSDDLAALATTSATGDTADIWRGERSIALIPNQPYNVYSFAHTADSSFRRGDAFILSLQSDFIFQDGARDGVAALAVVYANDSVASRVVHISAAGPLTLTLDNPDSLAVKAVRGFFLLNKDNQANASATTLHLMALSRIRLFRCHPKPKAAAAMQPGAAAGQPADTMPRPDGSVPLPPPGHTGAPQLRQPTR</sequence>
<proteinExistence type="predicted"/>
<feature type="domain" description="DUF4296" evidence="3">
    <location>
        <begin position="28"/>
        <end position="109"/>
    </location>
</feature>
<evidence type="ECO:0000256" key="2">
    <source>
        <dbReference type="SAM" id="SignalP"/>
    </source>
</evidence>